<evidence type="ECO:0000259" key="8">
    <source>
        <dbReference type="SMART" id="SM00737"/>
    </source>
</evidence>
<feature type="domain" description="MD-2-related lipid-recognition" evidence="8">
    <location>
        <begin position="26"/>
        <end position="143"/>
    </location>
</feature>
<protein>
    <recommendedName>
        <fullName evidence="8">MD-2-related lipid-recognition domain-containing protein</fullName>
    </recommendedName>
</protein>
<dbReference type="PANTHER" id="PTHR11306:SF60">
    <property type="entry name" value="COUNTIN-3-RELATED"/>
    <property type="match status" value="1"/>
</dbReference>
<feature type="chain" id="PRO_5042810372" description="MD-2-related lipid-recognition domain-containing protein" evidence="7">
    <location>
        <begin position="21"/>
        <end position="145"/>
    </location>
</feature>
<evidence type="ECO:0000313" key="9">
    <source>
        <dbReference type="EMBL" id="KAK5584586.1"/>
    </source>
</evidence>
<keyword evidence="4" id="KW-0813">Transport</keyword>
<dbReference type="AlphaFoldDB" id="A0AAN7YZZ5"/>
<dbReference type="InterPro" id="IPR039670">
    <property type="entry name" value="NPC2-like"/>
</dbReference>
<sequence>MKKFILSIFTIFIILLVADATLTDVWSNCGSPTDTFSISKVTISPDPPERGKVVSIFASGNLNDEISSGDVQILIKFGVITVIKETKDICSSDNPFTCPIQPGPYSHSLNVTIPSSAPKGKYSGHFVLTDQSSDEIACINVNLSL</sequence>
<gene>
    <name evidence="9" type="ORF">RB653_006199</name>
</gene>
<evidence type="ECO:0000256" key="3">
    <source>
        <dbReference type="ARBA" id="ARBA00011245"/>
    </source>
</evidence>
<keyword evidence="6" id="KW-0445">Lipid transport</keyword>
<comment type="similarity">
    <text evidence="2">Belongs to the NPC2 family.</text>
</comment>
<dbReference type="SMART" id="SM00737">
    <property type="entry name" value="ML"/>
    <property type="match status" value="1"/>
</dbReference>
<dbReference type="InterPro" id="IPR014756">
    <property type="entry name" value="Ig_E-set"/>
</dbReference>
<evidence type="ECO:0000256" key="1">
    <source>
        <dbReference type="ARBA" id="ARBA00002053"/>
    </source>
</evidence>
<comment type="caution">
    <text evidence="9">The sequence shown here is derived from an EMBL/GenBank/DDBJ whole genome shotgun (WGS) entry which is preliminary data.</text>
</comment>
<accession>A0AAN7YZZ5</accession>
<dbReference type="InterPro" id="IPR036846">
    <property type="entry name" value="GM2-AP_sf"/>
</dbReference>
<proteinExistence type="inferred from homology"/>
<dbReference type="PANTHER" id="PTHR11306">
    <property type="entry name" value="NIEMANN PICK TYPE C2 PROTEIN NPC2-RELATED"/>
    <property type="match status" value="1"/>
</dbReference>
<dbReference type="Proteomes" id="UP001344447">
    <property type="component" value="Unassembled WGS sequence"/>
</dbReference>
<evidence type="ECO:0000256" key="5">
    <source>
        <dbReference type="ARBA" id="ARBA00022729"/>
    </source>
</evidence>
<dbReference type="Pfam" id="PF02221">
    <property type="entry name" value="E1_DerP2_DerF2"/>
    <property type="match status" value="1"/>
</dbReference>
<dbReference type="EMBL" id="JAVFKY010000001">
    <property type="protein sequence ID" value="KAK5584586.1"/>
    <property type="molecule type" value="Genomic_DNA"/>
</dbReference>
<dbReference type="SUPFAM" id="SSF81296">
    <property type="entry name" value="E set domains"/>
    <property type="match status" value="1"/>
</dbReference>
<organism evidence="9 10">
    <name type="scientific">Dictyostelium firmibasis</name>
    <dbReference type="NCBI Taxonomy" id="79012"/>
    <lineage>
        <taxon>Eukaryota</taxon>
        <taxon>Amoebozoa</taxon>
        <taxon>Evosea</taxon>
        <taxon>Eumycetozoa</taxon>
        <taxon>Dictyostelia</taxon>
        <taxon>Dictyosteliales</taxon>
        <taxon>Dictyosteliaceae</taxon>
        <taxon>Dictyostelium</taxon>
    </lineage>
</organism>
<reference evidence="9 10" key="1">
    <citation type="submission" date="2023-11" db="EMBL/GenBank/DDBJ databases">
        <title>Dfirmibasis_genome.</title>
        <authorList>
            <person name="Edelbroek B."/>
            <person name="Kjellin J."/>
            <person name="Jerlstrom-Hultqvist J."/>
            <person name="Soderbom F."/>
        </authorList>
    </citation>
    <scope>NUCLEOTIDE SEQUENCE [LARGE SCALE GENOMIC DNA]</scope>
    <source>
        <strain evidence="9 10">TNS-C-14</strain>
    </source>
</reference>
<evidence type="ECO:0000256" key="7">
    <source>
        <dbReference type="SAM" id="SignalP"/>
    </source>
</evidence>
<comment type="subunit">
    <text evidence="3">Monomer.</text>
</comment>
<evidence type="ECO:0000256" key="2">
    <source>
        <dbReference type="ARBA" id="ARBA00006370"/>
    </source>
</evidence>
<feature type="signal peptide" evidence="7">
    <location>
        <begin position="1"/>
        <end position="20"/>
    </location>
</feature>
<keyword evidence="10" id="KW-1185">Reference proteome</keyword>
<evidence type="ECO:0000313" key="10">
    <source>
        <dbReference type="Proteomes" id="UP001344447"/>
    </source>
</evidence>
<dbReference type="InterPro" id="IPR003172">
    <property type="entry name" value="ML_dom"/>
</dbReference>
<name>A0AAN7YZZ5_9MYCE</name>
<dbReference type="Gene3D" id="2.70.220.10">
    <property type="entry name" value="Ganglioside GM2 activator"/>
    <property type="match status" value="2"/>
</dbReference>
<dbReference type="GO" id="GO:0015918">
    <property type="term" value="P:sterol transport"/>
    <property type="evidence" value="ECO:0007669"/>
    <property type="project" value="InterPro"/>
</dbReference>
<evidence type="ECO:0000256" key="4">
    <source>
        <dbReference type="ARBA" id="ARBA00022448"/>
    </source>
</evidence>
<dbReference type="GO" id="GO:0032934">
    <property type="term" value="F:sterol binding"/>
    <property type="evidence" value="ECO:0007669"/>
    <property type="project" value="InterPro"/>
</dbReference>
<evidence type="ECO:0000256" key="6">
    <source>
        <dbReference type="ARBA" id="ARBA00023055"/>
    </source>
</evidence>
<comment type="function">
    <text evidence="1">Catalyzes the intermembrane transfer of phosphatidylglycerol and phosphatidylinositol.</text>
</comment>
<keyword evidence="5 7" id="KW-0732">Signal</keyword>